<organism evidence="8 9">
    <name type="scientific">Pocillopora damicornis</name>
    <name type="common">Cauliflower coral</name>
    <name type="synonym">Millepora damicornis</name>
    <dbReference type="NCBI Taxonomy" id="46731"/>
    <lineage>
        <taxon>Eukaryota</taxon>
        <taxon>Metazoa</taxon>
        <taxon>Cnidaria</taxon>
        <taxon>Anthozoa</taxon>
        <taxon>Hexacorallia</taxon>
        <taxon>Scleractinia</taxon>
        <taxon>Astrocoeniina</taxon>
        <taxon>Pocilloporidae</taxon>
        <taxon>Pocillopora</taxon>
    </lineage>
</organism>
<sequence length="467" mass="52331">MLMHLLFPTQKKNSMDNLCFYVFGVITFFNMEMLFIASQDILSGRNLPTATILVCYVTPLMITKIFAPWFVQRISYLVKVSFIALWMMLGMALIVFVEDIRVKLVGITLNAMAAGMSEVIFLALTSFYPQIAISSFLAGTGSASLISQLYYTIFIGNGVGLSRDQQSIKKGLQKIDSHLTANEGVSYFRAGVTTWSCAESPKTAIMIVIPLPLSILVSYAMLDKGDISNGEGLGTKVVKKAKYTAVSMDELLIPSQRLSYGEKFRIGRKIICFIIPLFFSFFAEYLANSSVITTIAFPNSQVLPRDHFLYYSLSYCTGKFLGRSYLLLFAWLSKDLTEFLFCDRTWIFAVLEIVLLIFFLFQSWYHFVSFIWIIVCLCFTLGLVSGMIYLHSPHAVARHVEPEEKEFALGLITVGNSVGAFVGGLVGLIVESYLVENCVAQFSNSKEFCFTRHKNTSGWGSNIHCSQ</sequence>
<dbReference type="OrthoDB" id="5962378at2759"/>
<dbReference type="Proteomes" id="UP000275408">
    <property type="component" value="Unassembled WGS sequence"/>
</dbReference>
<comment type="subcellular location">
    <subcellularLocation>
        <location evidence="1">Endomembrane system</location>
        <topology evidence="1">Multi-pass membrane protein</topology>
    </subcellularLocation>
    <subcellularLocation>
        <location evidence="7">Lysosome membrane</location>
        <topology evidence="7">Multi-pass membrane protein</topology>
    </subcellularLocation>
</comment>
<dbReference type="GO" id="GO:0012505">
    <property type="term" value="C:endomembrane system"/>
    <property type="evidence" value="ECO:0007669"/>
    <property type="project" value="UniProtKB-SubCell"/>
</dbReference>
<feature type="transmembrane region" description="Helical" evidence="7">
    <location>
        <begin position="20"/>
        <end position="38"/>
    </location>
</feature>
<dbReference type="PANTHER" id="PTHR10981:SF0">
    <property type="entry name" value="BATTENIN"/>
    <property type="match status" value="1"/>
</dbReference>
<dbReference type="Gene3D" id="1.20.1250.20">
    <property type="entry name" value="MFS general substrate transporter like domains"/>
    <property type="match status" value="1"/>
</dbReference>
<feature type="transmembrane region" description="Helical" evidence="7">
    <location>
        <begin position="131"/>
        <end position="153"/>
    </location>
</feature>
<feature type="transmembrane region" description="Helical" evidence="7">
    <location>
        <begin position="308"/>
        <end position="333"/>
    </location>
</feature>
<feature type="transmembrane region" description="Helical" evidence="7">
    <location>
        <begin position="50"/>
        <end position="70"/>
    </location>
</feature>
<name>A0A3M6UIU8_POCDA</name>
<dbReference type="Pfam" id="PF02487">
    <property type="entry name" value="CLN3"/>
    <property type="match status" value="2"/>
</dbReference>
<dbReference type="EMBL" id="RCHS01001480">
    <property type="protein sequence ID" value="RMX53278.1"/>
    <property type="molecule type" value="Genomic_DNA"/>
</dbReference>
<dbReference type="PANTHER" id="PTHR10981">
    <property type="entry name" value="BATTENIN"/>
    <property type="match status" value="1"/>
</dbReference>
<protein>
    <recommendedName>
        <fullName evidence="7">Battenin</fullName>
    </recommendedName>
</protein>
<keyword evidence="7" id="KW-0458">Lysosome</keyword>
<feature type="transmembrane region" description="Helical" evidence="7">
    <location>
        <begin position="104"/>
        <end position="125"/>
    </location>
</feature>
<feature type="transmembrane region" description="Helical" evidence="7">
    <location>
        <begin position="345"/>
        <end position="364"/>
    </location>
</feature>
<proteinExistence type="inferred from homology"/>
<keyword evidence="3" id="KW-0813">Transport</keyword>
<evidence type="ECO:0000256" key="3">
    <source>
        <dbReference type="ARBA" id="ARBA00022448"/>
    </source>
</evidence>
<dbReference type="FunFam" id="1.20.1250.20:FF:001145">
    <property type="entry name" value="Battenin"/>
    <property type="match status" value="1"/>
</dbReference>
<dbReference type="AlphaFoldDB" id="A0A3M6UIU8"/>
<dbReference type="InterPro" id="IPR036259">
    <property type="entry name" value="MFS_trans_sf"/>
</dbReference>
<keyword evidence="9" id="KW-1185">Reference proteome</keyword>
<evidence type="ECO:0000313" key="9">
    <source>
        <dbReference type="Proteomes" id="UP000275408"/>
    </source>
</evidence>
<feature type="transmembrane region" description="Helical" evidence="7">
    <location>
        <begin position="370"/>
        <end position="390"/>
    </location>
</feature>
<keyword evidence="5 7" id="KW-1133">Transmembrane helix</keyword>
<feature type="transmembrane region" description="Helical" evidence="7">
    <location>
        <begin position="76"/>
        <end position="97"/>
    </location>
</feature>
<evidence type="ECO:0000256" key="7">
    <source>
        <dbReference type="RuleBase" id="RU361113"/>
    </source>
</evidence>
<gene>
    <name evidence="8" type="ORF">pdam_00015265</name>
</gene>
<evidence type="ECO:0000256" key="6">
    <source>
        <dbReference type="ARBA" id="ARBA00023136"/>
    </source>
</evidence>
<dbReference type="InterPro" id="IPR003492">
    <property type="entry name" value="Battenin_disease_Cln3"/>
</dbReference>
<reference evidence="8 9" key="1">
    <citation type="journal article" date="2018" name="Sci. Rep.">
        <title>Comparative analysis of the Pocillopora damicornis genome highlights role of immune system in coral evolution.</title>
        <authorList>
            <person name="Cunning R."/>
            <person name="Bay R.A."/>
            <person name="Gillette P."/>
            <person name="Baker A.C."/>
            <person name="Traylor-Knowles N."/>
        </authorList>
    </citation>
    <scope>NUCLEOTIDE SEQUENCE [LARGE SCALE GENOMIC DNA]</scope>
    <source>
        <strain evidence="8">RSMAS</strain>
        <tissue evidence="8">Whole animal</tissue>
    </source>
</reference>
<feature type="transmembrane region" description="Helical" evidence="7">
    <location>
        <begin position="270"/>
        <end position="288"/>
    </location>
</feature>
<evidence type="ECO:0000256" key="5">
    <source>
        <dbReference type="ARBA" id="ARBA00022989"/>
    </source>
</evidence>
<dbReference type="SUPFAM" id="SSF103473">
    <property type="entry name" value="MFS general substrate transporter"/>
    <property type="match status" value="1"/>
</dbReference>
<comment type="caution">
    <text evidence="8">The sequence shown here is derived from an EMBL/GenBank/DDBJ whole genome shotgun (WGS) entry which is preliminary data.</text>
</comment>
<evidence type="ECO:0000256" key="4">
    <source>
        <dbReference type="ARBA" id="ARBA00022692"/>
    </source>
</evidence>
<keyword evidence="4 7" id="KW-0812">Transmembrane</keyword>
<accession>A0A3M6UIU8</accession>
<evidence type="ECO:0000256" key="2">
    <source>
        <dbReference type="ARBA" id="ARBA00007467"/>
    </source>
</evidence>
<evidence type="ECO:0000313" key="8">
    <source>
        <dbReference type="EMBL" id="RMX53278.1"/>
    </source>
</evidence>
<dbReference type="GO" id="GO:0051453">
    <property type="term" value="P:regulation of intracellular pH"/>
    <property type="evidence" value="ECO:0007669"/>
    <property type="project" value="TreeGrafter"/>
</dbReference>
<feature type="transmembrane region" description="Helical" evidence="7">
    <location>
        <begin position="411"/>
        <end position="435"/>
    </location>
</feature>
<dbReference type="GO" id="GO:0005765">
    <property type="term" value="C:lysosomal membrane"/>
    <property type="evidence" value="ECO:0007669"/>
    <property type="project" value="UniProtKB-SubCell"/>
</dbReference>
<evidence type="ECO:0000256" key="1">
    <source>
        <dbReference type="ARBA" id="ARBA00004127"/>
    </source>
</evidence>
<dbReference type="PRINTS" id="PR01315">
    <property type="entry name" value="BATTENIN"/>
</dbReference>
<comment type="similarity">
    <text evidence="2 7">Belongs to the battenin family.</text>
</comment>
<keyword evidence="6 7" id="KW-0472">Membrane</keyword>